<keyword evidence="6 8" id="KW-1133">Transmembrane helix</keyword>
<name>A0A5C4THP9_FRUSA</name>
<evidence type="ECO:0000256" key="7">
    <source>
        <dbReference type="ARBA" id="ARBA00023136"/>
    </source>
</evidence>
<keyword evidence="7 8" id="KW-0472">Membrane</keyword>
<comment type="subcellular location">
    <subcellularLocation>
        <location evidence="1">Cell membrane</location>
        <topology evidence="1">Multi-pass membrane protein</topology>
    </subcellularLocation>
</comment>
<dbReference type="PANTHER" id="PTHR36122">
    <property type="entry name" value="NICOTINAMIDE RIBOSIDE TRANSPORTER PNUC"/>
    <property type="match status" value="1"/>
</dbReference>
<feature type="transmembrane region" description="Helical" evidence="8">
    <location>
        <begin position="97"/>
        <end position="116"/>
    </location>
</feature>
<sequence>MFRKGYFKWLLGQVKGWSKILYLICIVNFIMQCAILIPALLNNTGTISIVAAIAGFMGANLSVLCVCSISARSALNGFTSISSALFIIIAACISHNWATVAEQLFFMFAMDFWVLLDPMWNKDIKAREFSKASEWFKYLGIFILAYIVIYFVFSYTNDPNLIPDSLVLSVSVVASLLEFNRYKEQYVFWLIGNVANCWVWVASWLSQGTATPALLVSYSLFFLNSLTGMYLWYKEARTLRNK</sequence>
<dbReference type="EMBL" id="QFCR01000033">
    <property type="protein sequence ID" value="TNK89843.1"/>
    <property type="molecule type" value="Genomic_DNA"/>
</dbReference>
<evidence type="ECO:0000256" key="4">
    <source>
        <dbReference type="ARBA" id="ARBA00022475"/>
    </source>
</evidence>
<gene>
    <name evidence="9" type="ORF">DID87_06680</name>
</gene>
<evidence type="ECO:0000256" key="5">
    <source>
        <dbReference type="ARBA" id="ARBA00022692"/>
    </source>
</evidence>
<evidence type="ECO:0008006" key="11">
    <source>
        <dbReference type="Google" id="ProtNLM"/>
    </source>
</evidence>
<dbReference type="Pfam" id="PF04973">
    <property type="entry name" value="NMN_transporter"/>
    <property type="match status" value="1"/>
</dbReference>
<feature type="transmembrane region" description="Helical" evidence="8">
    <location>
        <begin position="74"/>
        <end position="91"/>
    </location>
</feature>
<feature type="transmembrane region" description="Helical" evidence="8">
    <location>
        <begin position="186"/>
        <end position="206"/>
    </location>
</feature>
<dbReference type="NCBIfam" id="TIGR01528">
    <property type="entry name" value="NMN_trans_PnuC"/>
    <property type="match status" value="1"/>
</dbReference>
<feature type="transmembrane region" description="Helical" evidence="8">
    <location>
        <begin position="20"/>
        <end position="41"/>
    </location>
</feature>
<evidence type="ECO:0000256" key="2">
    <source>
        <dbReference type="ARBA" id="ARBA00006669"/>
    </source>
</evidence>
<feature type="transmembrane region" description="Helical" evidence="8">
    <location>
        <begin position="47"/>
        <end position="67"/>
    </location>
</feature>
<comment type="caution">
    <text evidence="9">The sequence shown here is derived from an EMBL/GenBank/DDBJ whole genome shotgun (WGS) entry which is preliminary data.</text>
</comment>
<dbReference type="AlphaFoldDB" id="A0A5C4THP9"/>
<evidence type="ECO:0000256" key="3">
    <source>
        <dbReference type="ARBA" id="ARBA00022448"/>
    </source>
</evidence>
<keyword evidence="5 8" id="KW-0812">Transmembrane</keyword>
<protein>
    <recommendedName>
        <fullName evidence="11">Nicotinamide mononucleotide transporter</fullName>
    </recommendedName>
</protein>
<evidence type="ECO:0000313" key="10">
    <source>
        <dbReference type="Proteomes" id="UP000313312"/>
    </source>
</evidence>
<evidence type="ECO:0000256" key="6">
    <source>
        <dbReference type="ARBA" id="ARBA00022989"/>
    </source>
</evidence>
<proteinExistence type="inferred from homology"/>
<organism evidence="9 10">
    <name type="scientific">Fructilactobacillus sanfranciscensis</name>
    <name type="common">Lactobacillus sanfranciscensis</name>
    <dbReference type="NCBI Taxonomy" id="1625"/>
    <lineage>
        <taxon>Bacteria</taxon>
        <taxon>Bacillati</taxon>
        <taxon>Bacillota</taxon>
        <taxon>Bacilli</taxon>
        <taxon>Lactobacillales</taxon>
        <taxon>Lactobacillaceae</taxon>
        <taxon>Fructilactobacillus</taxon>
    </lineage>
</organism>
<comment type="similarity">
    <text evidence="2">Belongs to the nicotinamide ribonucleoside (NR) uptake permease (TC 4.B.1) family.</text>
</comment>
<feature type="transmembrane region" description="Helical" evidence="8">
    <location>
        <begin position="161"/>
        <end position="179"/>
    </location>
</feature>
<evidence type="ECO:0000256" key="1">
    <source>
        <dbReference type="ARBA" id="ARBA00004651"/>
    </source>
</evidence>
<dbReference type="GO" id="GO:0005886">
    <property type="term" value="C:plasma membrane"/>
    <property type="evidence" value="ECO:0007669"/>
    <property type="project" value="UniProtKB-SubCell"/>
</dbReference>
<evidence type="ECO:0000313" key="9">
    <source>
        <dbReference type="EMBL" id="TNK89843.1"/>
    </source>
</evidence>
<dbReference type="InterPro" id="IPR006419">
    <property type="entry name" value="NMN_transpt_PnuC"/>
</dbReference>
<feature type="transmembrane region" description="Helical" evidence="8">
    <location>
        <begin position="136"/>
        <end position="155"/>
    </location>
</feature>
<accession>A0A5C4THP9</accession>
<keyword evidence="3" id="KW-0813">Transport</keyword>
<feature type="transmembrane region" description="Helical" evidence="8">
    <location>
        <begin position="212"/>
        <end position="233"/>
    </location>
</feature>
<reference evidence="9 10" key="1">
    <citation type="submission" date="2018-05" db="EMBL/GenBank/DDBJ databases">
        <title>Lactobacillus sanfranciscensis Ah4 draft denome sequence.</title>
        <authorList>
            <person name="Zhang G."/>
        </authorList>
    </citation>
    <scope>NUCLEOTIDE SEQUENCE [LARGE SCALE GENOMIC DNA]</scope>
    <source>
        <strain evidence="9 10">Ah4</strain>
    </source>
</reference>
<dbReference type="GO" id="GO:0034257">
    <property type="term" value="F:nicotinamide riboside transmembrane transporter activity"/>
    <property type="evidence" value="ECO:0007669"/>
    <property type="project" value="InterPro"/>
</dbReference>
<dbReference type="PANTHER" id="PTHR36122:SF2">
    <property type="entry name" value="NICOTINAMIDE RIBOSIDE TRANSPORTER PNUC"/>
    <property type="match status" value="1"/>
</dbReference>
<dbReference type="Proteomes" id="UP000313312">
    <property type="component" value="Unassembled WGS sequence"/>
</dbReference>
<evidence type="ECO:0000256" key="8">
    <source>
        <dbReference type="SAM" id="Phobius"/>
    </source>
</evidence>
<keyword evidence="4" id="KW-1003">Cell membrane</keyword>